<proteinExistence type="predicted"/>
<evidence type="ECO:0000313" key="2">
    <source>
        <dbReference type="EMBL" id="MFD1366159.1"/>
    </source>
</evidence>
<name>A0ABW4A5Y0_9ACTN</name>
<dbReference type="Proteomes" id="UP001597183">
    <property type="component" value="Unassembled WGS sequence"/>
</dbReference>
<evidence type="ECO:0000313" key="3">
    <source>
        <dbReference type="Proteomes" id="UP001597183"/>
    </source>
</evidence>
<evidence type="ECO:0008006" key="4">
    <source>
        <dbReference type="Google" id="ProtNLM"/>
    </source>
</evidence>
<protein>
    <recommendedName>
        <fullName evidence="4">ATP-grasp target RiPP</fullName>
    </recommendedName>
</protein>
<evidence type="ECO:0000256" key="1">
    <source>
        <dbReference type="SAM" id="MobiDB-lite"/>
    </source>
</evidence>
<feature type="region of interest" description="Disordered" evidence="1">
    <location>
        <begin position="40"/>
        <end position="63"/>
    </location>
</feature>
<organism evidence="2 3">
    <name type="scientific">Actinoplanes sichuanensis</name>
    <dbReference type="NCBI Taxonomy" id="512349"/>
    <lineage>
        <taxon>Bacteria</taxon>
        <taxon>Bacillati</taxon>
        <taxon>Actinomycetota</taxon>
        <taxon>Actinomycetes</taxon>
        <taxon>Micromonosporales</taxon>
        <taxon>Micromonosporaceae</taxon>
        <taxon>Actinoplanes</taxon>
    </lineage>
</organism>
<comment type="caution">
    <text evidence="2">The sequence shown here is derived from an EMBL/GenBank/DDBJ whole genome shotgun (WGS) entry which is preliminary data.</text>
</comment>
<accession>A0ABW4A5Y0</accession>
<keyword evidence="3" id="KW-1185">Reference proteome</keyword>
<gene>
    <name evidence="2" type="ORF">ACFQ5G_12465</name>
</gene>
<dbReference type="EMBL" id="JBHTMK010000016">
    <property type="protein sequence ID" value="MFD1366159.1"/>
    <property type="molecule type" value="Genomic_DNA"/>
</dbReference>
<reference evidence="3" key="1">
    <citation type="journal article" date="2019" name="Int. J. Syst. Evol. Microbiol.">
        <title>The Global Catalogue of Microorganisms (GCM) 10K type strain sequencing project: providing services to taxonomists for standard genome sequencing and annotation.</title>
        <authorList>
            <consortium name="The Broad Institute Genomics Platform"/>
            <consortium name="The Broad Institute Genome Sequencing Center for Infectious Disease"/>
            <person name="Wu L."/>
            <person name="Ma J."/>
        </authorList>
    </citation>
    <scope>NUCLEOTIDE SEQUENCE [LARGE SCALE GENOMIC DNA]</scope>
    <source>
        <strain evidence="3">CCM 7526</strain>
    </source>
</reference>
<sequence length="63" mass="7192">MSNSEINFDRDAHEITRPDGGRFIAKDDVTSYELNPAYKVTPVRGHDDPKGRGFIVTNRDDQR</sequence>
<dbReference type="RefSeq" id="WP_317786559.1">
    <property type="nucleotide sequence ID" value="NZ_AP028461.1"/>
</dbReference>